<gene>
    <name evidence="2" type="ORF">CYCCA115_LOCUS3689</name>
</gene>
<organism evidence="2 3">
    <name type="scientific">Cylindrotheca closterium</name>
    <dbReference type="NCBI Taxonomy" id="2856"/>
    <lineage>
        <taxon>Eukaryota</taxon>
        <taxon>Sar</taxon>
        <taxon>Stramenopiles</taxon>
        <taxon>Ochrophyta</taxon>
        <taxon>Bacillariophyta</taxon>
        <taxon>Bacillariophyceae</taxon>
        <taxon>Bacillariophycidae</taxon>
        <taxon>Bacillariales</taxon>
        <taxon>Bacillariaceae</taxon>
        <taxon>Cylindrotheca</taxon>
    </lineage>
</organism>
<feature type="compositionally biased region" description="Polar residues" evidence="1">
    <location>
        <begin position="31"/>
        <end position="41"/>
    </location>
</feature>
<reference evidence="2" key="1">
    <citation type="submission" date="2023-08" db="EMBL/GenBank/DDBJ databases">
        <authorList>
            <person name="Audoor S."/>
            <person name="Bilcke G."/>
        </authorList>
    </citation>
    <scope>NUCLEOTIDE SEQUENCE</scope>
</reference>
<keyword evidence="3" id="KW-1185">Reference proteome</keyword>
<proteinExistence type="predicted"/>
<protein>
    <submittedName>
        <fullName evidence="2">Uncharacterized protein</fullName>
    </submittedName>
</protein>
<dbReference type="EMBL" id="CAKOGP040000335">
    <property type="protein sequence ID" value="CAJ1934304.1"/>
    <property type="molecule type" value="Genomic_DNA"/>
</dbReference>
<dbReference type="AlphaFoldDB" id="A0AAD2CIN2"/>
<evidence type="ECO:0000313" key="2">
    <source>
        <dbReference type="EMBL" id="CAJ1934304.1"/>
    </source>
</evidence>
<feature type="compositionally biased region" description="Polar residues" evidence="1">
    <location>
        <begin position="15"/>
        <end position="24"/>
    </location>
</feature>
<sequence>MNGVVKIPLTRRRSNTSVGSSGSQESDHSLSHPNVGTTSNALQPPILVYHESARSIVFRDHLRRTADIEQSEGGYAASSSPEPSPTNNNLETKADHEHFEEDYSMELSVMNALFGGSGSGGLMSERITIQGFTPNIVPLPLLELGPNDEFLPLLDSHDRNLWTSAEREVVDLLDSQCAVVKTIKNNDWTDFLHRFKSPHPPKGQYPDDHNDIPPNGDYKFNSFVTSTTLLPAGGKKMRCYGAAAVYTSGIVFALPKFPDAEAENKKVESTRTWSWPSGYSAKTEFNVDSRGNLINGRQEALVPLSTLREYNNDYLTKEDYMIAGRVVKGGLQTVPYNEAFVRVGGVGRLVNGKDVASGLDTRRSLEKGVGLPVALFVRTATFGHLISLLRTRARLMHVWGQAQIQDIPLLYISPAQGIRVLTAKLQHELLQIASRGLNPFQNPLLHKTTIDNTDEKQLETKLEELIDLDGSIREMLTPGECVRLAGGFGATDESIAQILNDAMIQDKNSQLAGELKSESHRLQDIVNEGLAHAVRSGDYYTSRQLLILYTLVASEGHQMDADEKPKVATLTESGPEANILTRTMSLDSGALLLKRQAQSFGLTINAENSILPPRPPPPPLDTDRLRSATNSDGLLAVLGAAQVLKSMRDGSAKRHTEESFLAVEEWCEYAEQSMAFRLASWRDQRAAQGDLKIAFQKDSSFMAFVSNKAISNRKSFAKQLRDAAKQTDFSDVRFLTAIFEMISKMHSPCLRLELLQFVLGLDNRYSIAHVKRSVELAATCLSISASTTV</sequence>
<accession>A0AAD2CIN2</accession>
<feature type="region of interest" description="Disordered" evidence="1">
    <location>
        <begin position="69"/>
        <end position="91"/>
    </location>
</feature>
<name>A0AAD2CIN2_9STRA</name>
<evidence type="ECO:0000256" key="1">
    <source>
        <dbReference type="SAM" id="MobiDB-lite"/>
    </source>
</evidence>
<feature type="region of interest" description="Disordered" evidence="1">
    <location>
        <begin position="1"/>
        <end position="41"/>
    </location>
</feature>
<dbReference type="Proteomes" id="UP001295423">
    <property type="component" value="Unassembled WGS sequence"/>
</dbReference>
<feature type="compositionally biased region" description="Low complexity" evidence="1">
    <location>
        <begin position="78"/>
        <end position="89"/>
    </location>
</feature>
<evidence type="ECO:0000313" key="3">
    <source>
        <dbReference type="Proteomes" id="UP001295423"/>
    </source>
</evidence>
<comment type="caution">
    <text evidence="2">The sequence shown here is derived from an EMBL/GenBank/DDBJ whole genome shotgun (WGS) entry which is preliminary data.</text>
</comment>